<organism evidence="1 2">
    <name type="scientific">Euplotes crassus</name>
    <dbReference type="NCBI Taxonomy" id="5936"/>
    <lineage>
        <taxon>Eukaryota</taxon>
        <taxon>Sar</taxon>
        <taxon>Alveolata</taxon>
        <taxon>Ciliophora</taxon>
        <taxon>Intramacronucleata</taxon>
        <taxon>Spirotrichea</taxon>
        <taxon>Hypotrichia</taxon>
        <taxon>Euplotida</taxon>
        <taxon>Euplotidae</taxon>
        <taxon>Moneuplotes</taxon>
    </lineage>
</organism>
<dbReference type="PANTHER" id="PTHR12277">
    <property type="entry name" value="ALPHA/BETA HYDROLASE DOMAIN-CONTAINING PROTEIN"/>
    <property type="match status" value="1"/>
</dbReference>
<dbReference type="Proteomes" id="UP001295684">
    <property type="component" value="Unassembled WGS sequence"/>
</dbReference>
<name>A0AAD1UHJ0_EUPCR</name>
<evidence type="ECO:0000313" key="2">
    <source>
        <dbReference type="Proteomes" id="UP001295684"/>
    </source>
</evidence>
<sequence length="464" mass="53494">MELNKLIFPAPKPTYTVKNFKDMLFYVPQEGNFRSFKYDISEKKKRKVERKITSKDFPQQVYRTPKGKFKNSETKLSDSLSDVTNASNGVEMRELPRQTEINVPSFSKTKSPFKRMGRTYSSNQGRQNWITNPKPKVDYNCEIIKNFQGNSCCEKLGNVIPCLFVRCKKQTSKILVYFHGNSEDLGQAYHFVKYIQYSIDIHIVIVEYPGYGVYEGTPNEDTVLNDSHRVIEFILEVLKWKTQDIIVMGRSIGTGPACYLGSIYQLGALALISPYTSLRGIIKNMPLGRLYHFFVKERFRNSELIHKVTSPTFILHGRKDDLIPSQHGEELALSCKAPTCLVLPTEMTHSKFVYNDDFLIPLKNFLLTQKVLSKKCCLNKNNEASYEIKKKEKENLDPTELLKSLKRQNYRFECVISEESKDSFDFDESFHSCDLSSMSYTPPMAAKKFKRKSAVVKSNSFLNI</sequence>
<dbReference type="InterPro" id="IPR029058">
    <property type="entry name" value="AB_hydrolase_fold"/>
</dbReference>
<dbReference type="AlphaFoldDB" id="A0AAD1UHJ0"/>
<dbReference type="PANTHER" id="PTHR12277:SF197">
    <property type="entry name" value="CHROMOSOME UNDETERMINED SCAFFOLD_38, WHOLE GENOME SHOTGUN SEQUENCE"/>
    <property type="match status" value="1"/>
</dbReference>
<keyword evidence="2" id="KW-1185">Reference proteome</keyword>
<protein>
    <submittedName>
        <fullName evidence="1">Uncharacterized protein</fullName>
    </submittedName>
</protein>
<evidence type="ECO:0000313" key="1">
    <source>
        <dbReference type="EMBL" id="CAI2368056.1"/>
    </source>
</evidence>
<dbReference type="Gene3D" id="3.40.50.1820">
    <property type="entry name" value="alpha/beta hydrolase"/>
    <property type="match status" value="1"/>
</dbReference>
<gene>
    <name evidence="1" type="ORF">ECRASSUSDP1_LOCUS9345</name>
</gene>
<comment type="caution">
    <text evidence="1">The sequence shown here is derived from an EMBL/GenBank/DDBJ whole genome shotgun (WGS) entry which is preliminary data.</text>
</comment>
<reference evidence="1" key="1">
    <citation type="submission" date="2023-07" db="EMBL/GenBank/DDBJ databases">
        <authorList>
            <consortium name="AG Swart"/>
            <person name="Singh M."/>
            <person name="Singh A."/>
            <person name="Seah K."/>
            <person name="Emmerich C."/>
        </authorList>
    </citation>
    <scope>NUCLEOTIDE SEQUENCE</scope>
    <source>
        <strain evidence="1">DP1</strain>
    </source>
</reference>
<accession>A0AAD1UHJ0</accession>
<dbReference type="EMBL" id="CAMPGE010009183">
    <property type="protein sequence ID" value="CAI2368056.1"/>
    <property type="molecule type" value="Genomic_DNA"/>
</dbReference>
<dbReference type="SUPFAM" id="SSF53474">
    <property type="entry name" value="alpha/beta-Hydrolases"/>
    <property type="match status" value="1"/>
</dbReference>
<proteinExistence type="predicted"/>